<dbReference type="RefSeq" id="WP_027503420.1">
    <property type="nucleotide sequence ID" value="NZ_FOAW01000019.1"/>
</dbReference>
<organism evidence="2 3">
    <name type="scientific">Rhodococcus maanshanensis</name>
    <dbReference type="NCBI Taxonomy" id="183556"/>
    <lineage>
        <taxon>Bacteria</taxon>
        <taxon>Bacillati</taxon>
        <taxon>Actinomycetota</taxon>
        <taxon>Actinomycetes</taxon>
        <taxon>Mycobacteriales</taxon>
        <taxon>Nocardiaceae</taxon>
        <taxon>Rhodococcus</taxon>
    </lineage>
</organism>
<dbReference type="EMBL" id="FOAW01000019">
    <property type="protein sequence ID" value="SEM01065.1"/>
    <property type="molecule type" value="Genomic_DNA"/>
</dbReference>
<keyword evidence="1" id="KW-0812">Transmembrane</keyword>
<sequence>MLTWIGLVISWIGALGIIAIGVAYLGKNAKNAAGFGLPTSPAPEARGWWQVKGVRDIASGLLVIVFSFAARDQLALLMLLLAVVPLGDMWVVLSNGGDRKAAYGIHGATAVAMLAAAALLAA</sequence>
<proteinExistence type="predicted"/>
<evidence type="ECO:0008006" key="4">
    <source>
        <dbReference type="Google" id="ProtNLM"/>
    </source>
</evidence>
<feature type="transmembrane region" description="Helical" evidence="1">
    <location>
        <begin position="103"/>
        <end position="121"/>
    </location>
</feature>
<keyword evidence="1" id="KW-0472">Membrane</keyword>
<accession>A0A1H7UWJ5</accession>
<name>A0A1H7UWJ5_9NOCA</name>
<evidence type="ECO:0000256" key="1">
    <source>
        <dbReference type="SAM" id="Phobius"/>
    </source>
</evidence>
<keyword evidence="3" id="KW-1185">Reference proteome</keyword>
<evidence type="ECO:0000313" key="3">
    <source>
        <dbReference type="Proteomes" id="UP000198677"/>
    </source>
</evidence>
<dbReference type="OrthoDB" id="119790at2"/>
<evidence type="ECO:0000313" key="2">
    <source>
        <dbReference type="EMBL" id="SEM01065.1"/>
    </source>
</evidence>
<protein>
    <recommendedName>
        <fullName evidence="4">DUF4267 domain-containing protein</fullName>
    </recommendedName>
</protein>
<dbReference type="Pfam" id="PF14087">
    <property type="entry name" value="DUF4267"/>
    <property type="match status" value="1"/>
</dbReference>
<reference evidence="3" key="1">
    <citation type="submission" date="2016-10" db="EMBL/GenBank/DDBJ databases">
        <authorList>
            <person name="Varghese N."/>
            <person name="Submissions S."/>
        </authorList>
    </citation>
    <scope>NUCLEOTIDE SEQUENCE [LARGE SCALE GENOMIC DNA]</scope>
    <source>
        <strain evidence="3">DSM 44675</strain>
    </source>
</reference>
<dbReference type="AlphaFoldDB" id="A0A1H7UWJ5"/>
<feature type="transmembrane region" description="Helical" evidence="1">
    <location>
        <begin position="6"/>
        <end position="25"/>
    </location>
</feature>
<dbReference type="Proteomes" id="UP000198677">
    <property type="component" value="Unassembled WGS sequence"/>
</dbReference>
<gene>
    <name evidence="2" type="ORF">SAMN05444583_11978</name>
</gene>
<dbReference type="InterPro" id="IPR025363">
    <property type="entry name" value="DUF4267"/>
</dbReference>
<keyword evidence="1" id="KW-1133">Transmembrane helix</keyword>